<dbReference type="Pfam" id="PF07992">
    <property type="entry name" value="Pyr_redox_2"/>
    <property type="match status" value="1"/>
</dbReference>
<evidence type="ECO:0000313" key="7">
    <source>
        <dbReference type="EMBL" id="GII22937.1"/>
    </source>
</evidence>
<dbReference type="InterPro" id="IPR045024">
    <property type="entry name" value="NDH-2"/>
</dbReference>
<gene>
    <name evidence="7" type="ORF">Pme01_25340</name>
</gene>
<dbReference type="SUPFAM" id="SSF51905">
    <property type="entry name" value="FAD/NAD(P)-binding domain"/>
    <property type="match status" value="1"/>
</dbReference>
<evidence type="ECO:0000256" key="2">
    <source>
        <dbReference type="ARBA" id="ARBA00022630"/>
    </source>
</evidence>
<protein>
    <submittedName>
        <fullName evidence="7">NADH dehydrogenase</fullName>
    </submittedName>
</protein>
<dbReference type="RefSeq" id="WP_168115522.1">
    <property type="nucleotide sequence ID" value="NZ_BOON01000023.1"/>
</dbReference>
<feature type="domain" description="FAD/NAD(P)-binding" evidence="6">
    <location>
        <begin position="8"/>
        <end position="337"/>
    </location>
</feature>
<dbReference type="GO" id="GO:0003954">
    <property type="term" value="F:NADH dehydrogenase activity"/>
    <property type="evidence" value="ECO:0007669"/>
    <property type="project" value="InterPro"/>
</dbReference>
<dbReference type="InterPro" id="IPR023753">
    <property type="entry name" value="FAD/NAD-binding_dom"/>
</dbReference>
<reference evidence="7" key="1">
    <citation type="submission" date="2021-01" db="EMBL/GenBank/DDBJ databases">
        <title>Whole genome shotgun sequence of Planosporangium mesophilum NBRC 109066.</title>
        <authorList>
            <person name="Komaki H."/>
            <person name="Tamura T."/>
        </authorList>
    </citation>
    <scope>NUCLEOTIDE SEQUENCE</scope>
    <source>
        <strain evidence="7">NBRC 109066</strain>
    </source>
</reference>
<keyword evidence="5" id="KW-0520">NAD</keyword>
<dbReference type="PANTHER" id="PTHR43706:SF45">
    <property type="entry name" value="NADH DEHYDROGENASE-LIKE PROTEIN RV1812C"/>
    <property type="match status" value="1"/>
</dbReference>
<sequence length="451" mass="49415">MTRAHTPRILIIGGGAVGLYAARRLEKRLRPGEAELIIVDPLSYFTYQPLLPEVAAGTVEPRHVAVPLRRVLPRFSVCNGQAVRVRHADRTAQVRLVDGEERDLPYDHVVVAPGAVSKTLPIPGLPELAVGFKTLGEAVFLRNRVLTQLSLAASTTSPEVRRRAMTFLLVGGGYAGVEALGELSDLSRDAVEAFHGLRREDLRWILVEATGRIMPEVSPELSEYTADVLRERGVEVRLNTTITSCVGGRIRFGGRYADDVLEANTLVWTAGVRPNPLVDNTDLPRDERSRILADAYLRVRGQAGAWTGGDCAAVPDLTSDDPNALCAPTAQHAIRQGRRLADNLVAELRADHRHPPEPYRHRFAGAVAGLGRLEGVAQIYGIRLRGVPAWLLHRGYHLAMLPSNPRKVRVFTDWVLASVFPRDINALGELEEPRKPLQTAARAPTLVTQSG</sequence>
<dbReference type="InterPro" id="IPR036188">
    <property type="entry name" value="FAD/NAD-bd_sf"/>
</dbReference>
<dbReference type="AlphaFoldDB" id="A0A8J3TBQ9"/>
<proteinExistence type="inferred from homology"/>
<accession>A0A8J3TBQ9</accession>
<evidence type="ECO:0000313" key="8">
    <source>
        <dbReference type="Proteomes" id="UP000599074"/>
    </source>
</evidence>
<evidence type="ECO:0000256" key="5">
    <source>
        <dbReference type="ARBA" id="ARBA00023027"/>
    </source>
</evidence>
<evidence type="ECO:0000256" key="1">
    <source>
        <dbReference type="ARBA" id="ARBA00005272"/>
    </source>
</evidence>
<keyword evidence="3" id="KW-0274">FAD</keyword>
<comment type="caution">
    <text evidence="7">The sequence shown here is derived from an EMBL/GenBank/DDBJ whole genome shotgun (WGS) entry which is preliminary data.</text>
</comment>
<evidence type="ECO:0000259" key="6">
    <source>
        <dbReference type="Pfam" id="PF07992"/>
    </source>
</evidence>
<dbReference type="Gene3D" id="3.50.50.100">
    <property type="match status" value="1"/>
</dbReference>
<dbReference type="PANTHER" id="PTHR43706">
    <property type="entry name" value="NADH DEHYDROGENASE"/>
    <property type="match status" value="1"/>
</dbReference>
<keyword evidence="2" id="KW-0285">Flavoprotein</keyword>
<comment type="similarity">
    <text evidence="1">Belongs to the NADH dehydrogenase family.</text>
</comment>
<evidence type="ECO:0000256" key="3">
    <source>
        <dbReference type="ARBA" id="ARBA00022827"/>
    </source>
</evidence>
<evidence type="ECO:0000256" key="4">
    <source>
        <dbReference type="ARBA" id="ARBA00023002"/>
    </source>
</evidence>
<dbReference type="PRINTS" id="PR00368">
    <property type="entry name" value="FADPNR"/>
</dbReference>
<keyword evidence="4" id="KW-0560">Oxidoreductase</keyword>
<organism evidence="7 8">
    <name type="scientific">Planosporangium mesophilum</name>
    <dbReference type="NCBI Taxonomy" id="689768"/>
    <lineage>
        <taxon>Bacteria</taxon>
        <taxon>Bacillati</taxon>
        <taxon>Actinomycetota</taxon>
        <taxon>Actinomycetes</taxon>
        <taxon>Micromonosporales</taxon>
        <taxon>Micromonosporaceae</taxon>
        <taxon>Planosporangium</taxon>
    </lineage>
</organism>
<keyword evidence="8" id="KW-1185">Reference proteome</keyword>
<dbReference type="EMBL" id="BOON01000023">
    <property type="protein sequence ID" value="GII22937.1"/>
    <property type="molecule type" value="Genomic_DNA"/>
</dbReference>
<dbReference type="Proteomes" id="UP000599074">
    <property type="component" value="Unassembled WGS sequence"/>
</dbReference>
<name>A0A8J3TBQ9_9ACTN</name>